<comment type="function">
    <text evidence="10">Part of the Sec protein translocase complex. Interacts with the SecYEG preprotein conducting channel. SecDF uses the proton motive force (PMF) to complete protein translocation after the ATP-dependent function of SecA.</text>
</comment>
<proteinExistence type="inferred from homology"/>
<accession>A0A1F6V8W4</accession>
<keyword evidence="7 10" id="KW-1133">Transmembrane helix</keyword>
<dbReference type="InterPro" id="IPR022645">
    <property type="entry name" value="SecD/SecF_bac"/>
</dbReference>
<evidence type="ECO:0000256" key="3">
    <source>
        <dbReference type="ARBA" id="ARBA00022475"/>
    </source>
</evidence>
<dbReference type="Gene3D" id="1.20.1640.10">
    <property type="entry name" value="Multidrug efflux transporter AcrB transmembrane domain"/>
    <property type="match status" value="1"/>
</dbReference>
<comment type="similarity">
    <text evidence="10">Belongs to the SecD/SecF family. SecF subfamily.</text>
</comment>
<dbReference type="Proteomes" id="UP000177370">
    <property type="component" value="Unassembled WGS sequence"/>
</dbReference>
<dbReference type="Pfam" id="PF02355">
    <property type="entry name" value="SecD_SecF_C"/>
    <property type="match status" value="1"/>
</dbReference>
<evidence type="ECO:0000256" key="1">
    <source>
        <dbReference type="ARBA" id="ARBA00004651"/>
    </source>
</evidence>
<feature type="transmembrane region" description="Helical" evidence="10">
    <location>
        <begin position="207"/>
        <end position="226"/>
    </location>
</feature>
<feature type="transmembrane region" description="Helical" evidence="10">
    <location>
        <begin position="12"/>
        <end position="35"/>
    </location>
</feature>
<comment type="subunit">
    <text evidence="10">Forms a complex with SecD. Part of the essential Sec protein translocation apparatus which comprises SecA, SecYEG and auxiliary proteins SecDF. Other proteins may also be involved.</text>
</comment>
<keyword evidence="8 10" id="KW-0811">Translocation</keyword>
<evidence type="ECO:0000256" key="11">
    <source>
        <dbReference type="SAM" id="MobiDB-lite"/>
    </source>
</evidence>
<evidence type="ECO:0000256" key="2">
    <source>
        <dbReference type="ARBA" id="ARBA00022448"/>
    </source>
</evidence>
<comment type="subcellular location">
    <subcellularLocation>
        <location evidence="1 10">Cell membrane</location>
        <topology evidence="1 10">Multi-pass membrane protein</topology>
    </subcellularLocation>
</comment>
<keyword evidence="9 10" id="KW-0472">Membrane</keyword>
<feature type="transmembrane region" description="Helical" evidence="10">
    <location>
        <begin position="173"/>
        <end position="195"/>
    </location>
</feature>
<feature type="transmembrane region" description="Helical" evidence="10">
    <location>
        <begin position="284"/>
        <end position="311"/>
    </location>
</feature>
<dbReference type="Pfam" id="PF07549">
    <property type="entry name" value="Sec_GG"/>
    <property type="match status" value="1"/>
</dbReference>
<keyword evidence="3 10" id="KW-1003">Cell membrane</keyword>
<organism evidence="13 14">
    <name type="scientific">Candidatus Nomurabacteria bacterium RIFCSPHIGHO2_01_FULL_40_24b</name>
    <dbReference type="NCBI Taxonomy" id="1801739"/>
    <lineage>
        <taxon>Bacteria</taxon>
        <taxon>Candidatus Nomuraibacteriota</taxon>
    </lineage>
</organism>
<keyword evidence="4" id="KW-0997">Cell inner membrane</keyword>
<comment type="caution">
    <text evidence="13">The sequence shown here is derived from an EMBL/GenBank/DDBJ whole genome shotgun (WGS) entry which is preliminary data.</text>
</comment>
<feature type="compositionally biased region" description="Polar residues" evidence="11">
    <location>
        <begin position="73"/>
        <end position="82"/>
    </location>
</feature>
<dbReference type="InterPro" id="IPR048634">
    <property type="entry name" value="SecD_SecF_C"/>
</dbReference>
<keyword evidence="6 10" id="KW-0653">Protein transport</keyword>
<dbReference type="InterPro" id="IPR005665">
    <property type="entry name" value="SecF_bac"/>
</dbReference>
<evidence type="ECO:0000256" key="8">
    <source>
        <dbReference type="ARBA" id="ARBA00023010"/>
    </source>
</evidence>
<reference evidence="13 14" key="1">
    <citation type="journal article" date="2016" name="Nat. Commun.">
        <title>Thousands of microbial genomes shed light on interconnected biogeochemical processes in an aquifer system.</title>
        <authorList>
            <person name="Anantharaman K."/>
            <person name="Brown C.T."/>
            <person name="Hug L.A."/>
            <person name="Sharon I."/>
            <person name="Castelle C.J."/>
            <person name="Probst A.J."/>
            <person name="Thomas B.C."/>
            <person name="Singh A."/>
            <person name="Wilkins M.J."/>
            <person name="Karaoz U."/>
            <person name="Brodie E.L."/>
            <person name="Williams K.H."/>
            <person name="Hubbard S.S."/>
            <person name="Banfield J.F."/>
        </authorList>
    </citation>
    <scope>NUCLEOTIDE SEQUENCE [LARGE SCALE GENOMIC DNA]</scope>
</reference>
<dbReference type="EMBL" id="MFTP01000005">
    <property type="protein sequence ID" value="OGI66093.1"/>
    <property type="molecule type" value="Genomic_DNA"/>
</dbReference>
<feature type="transmembrane region" description="Helical" evidence="10">
    <location>
        <begin position="142"/>
        <end position="161"/>
    </location>
</feature>
<evidence type="ECO:0000256" key="5">
    <source>
        <dbReference type="ARBA" id="ARBA00022692"/>
    </source>
</evidence>
<keyword evidence="2 10" id="KW-0813">Transport</keyword>
<feature type="region of interest" description="Disordered" evidence="11">
    <location>
        <begin position="73"/>
        <end position="92"/>
    </location>
</feature>
<evidence type="ECO:0000313" key="14">
    <source>
        <dbReference type="Proteomes" id="UP000177370"/>
    </source>
</evidence>
<dbReference type="GO" id="GO:0005886">
    <property type="term" value="C:plasma membrane"/>
    <property type="evidence" value="ECO:0007669"/>
    <property type="project" value="UniProtKB-SubCell"/>
</dbReference>
<gene>
    <name evidence="10" type="primary">secF</name>
    <name evidence="13" type="ORF">A2647_01960</name>
</gene>
<dbReference type="AlphaFoldDB" id="A0A1F6V8W4"/>
<dbReference type="GO" id="GO:0043952">
    <property type="term" value="P:protein transport by the Sec complex"/>
    <property type="evidence" value="ECO:0007669"/>
    <property type="project" value="UniProtKB-UniRule"/>
</dbReference>
<dbReference type="InterPro" id="IPR022646">
    <property type="entry name" value="SecD/SecF_CS"/>
</dbReference>
<feature type="transmembrane region" description="Helical" evidence="10">
    <location>
        <begin position="257"/>
        <end position="278"/>
    </location>
</feature>
<sequence length="319" mass="35220">MMFIINNKKIFIGISSLLVVLSIVAMVVFGFNFGIDFKGGALTEIYYEGSVPEKSDIAPLLENLKFGSILIQPTRSNNSQGRPEQDRGTTGEDGYILKSRELSDTEHQTLLDTMSLGGKYSFTEANFNSIGPSVGRELTRKAVTSIILVSLAIILFIAYTFRKSSVPVSSWKYGIIAIVTLLHDVIIPVGIFVIISSVTGVEVDTLFVVAVLTILGLSVSDTIVIFDRIRENLRLNIENRVKENFSQTVGRSLEQSFVRSIATSTTVILVLLSLVFFGPVSTKYFALMLTAGMFFGTYSSIFLASPLLVWIEERQQLKK</sequence>
<evidence type="ECO:0000256" key="10">
    <source>
        <dbReference type="HAMAP-Rule" id="MF_01464"/>
    </source>
</evidence>
<keyword evidence="5 10" id="KW-0812">Transmembrane</keyword>
<protein>
    <recommendedName>
        <fullName evidence="10">Protein-export membrane protein SecF</fullName>
    </recommendedName>
</protein>
<dbReference type="GO" id="GO:0006605">
    <property type="term" value="P:protein targeting"/>
    <property type="evidence" value="ECO:0007669"/>
    <property type="project" value="UniProtKB-UniRule"/>
</dbReference>
<evidence type="ECO:0000256" key="7">
    <source>
        <dbReference type="ARBA" id="ARBA00022989"/>
    </source>
</evidence>
<evidence type="ECO:0000313" key="13">
    <source>
        <dbReference type="EMBL" id="OGI66093.1"/>
    </source>
</evidence>
<name>A0A1F6V8W4_9BACT</name>
<dbReference type="PROSITE" id="PS50156">
    <property type="entry name" value="SSD"/>
    <property type="match status" value="1"/>
</dbReference>
<feature type="domain" description="SSD" evidence="12">
    <location>
        <begin position="142"/>
        <end position="310"/>
    </location>
</feature>
<evidence type="ECO:0000256" key="4">
    <source>
        <dbReference type="ARBA" id="ARBA00022519"/>
    </source>
</evidence>
<dbReference type="PRINTS" id="PR01755">
    <property type="entry name" value="SECFTRNLCASE"/>
</dbReference>
<evidence type="ECO:0000256" key="9">
    <source>
        <dbReference type="ARBA" id="ARBA00023136"/>
    </source>
</evidence>
<dbReference type="InterPro" id="IPR022813">
    <property type="entry name" value="SecD/SecF_arch_bac"/>
</dbReference>
<dbReference type="HAMAP" id="MF_01464_B">
    <property type="entry name" value="SecF_B"/>
    <property type="match status" value="1"/>
</dbReference>
<dbReference type="SUPFAM" id="SSF82866">
    <property type="entry name" value="Multidrug efflux transporter AcrB transmembrane domain"/>
    <property type="match status" value="1"/>
</dbReference>
<dbReference type="GO" id="GO:0015450">
    <property type="term" value="F:protein-transporting ATPase activity"/>
    <property type="evidence" value="ECO:0007669"/>
    <property type="project" value="InterPro"/>
</dbReference>
<dbReference type="NCBIfam" id="TIGR00966">
    <property type="entry name" value="transloc_SecF"/>
    <property type="match status" value="1"/>
</dbReference>
<dbReference type="GO" id="GO:0065002">
    <property type="term" value="P:intracellular protein transmembrane transport"/>
    <property type="evidence" value="ECO:0007669"/>
    <property type="project" value="UniProtKB-UniRule"/>
</dbReference>
<dbReference type="PANTHER" id="PTHR30081:SF8">
    <property type="entry name" value="PROTEIN TRANSLOCASE SUBUNIT SECF"/>
    <property type="match status" value="1"/>
</dbReference>
<dbReference type="PANTHER" id="PTHR30081">
    <property type="entry name" value="PROTEIN-EXPORT MEMBRANE PROTEIN SEC"/>
    <property type="match status" value="1"/>
</dbReference>
<evidence type="ECO:0000259" key="12">
    <source>
        <dbReference type="PROSITE" id="PS50156"/>
    </source>
</evidence>
<dbReference type="InterPro" id="IPR000731">
    <property type="entry name" value="SSD"/>
</dbReference>
<evidence type="ECO:0000256" key="6">
    <source>
        <dbReference type="ARBA" id="ARBA00022927"/>
    </source>
</evidence>